<dbReference type="EMBL" id="MU129000">
    <property type="protein sequence ID" value="KAF9511438.1"/>
    <property type="molecule type" value="Genomic_DNA"/>
</dbReference>
<evidence type="ECO:0000256" key="1">
    <source>
        <dbReference type="SAM" id="MobiDB-lite"/>
    </source>
</evidence>
<evidence type="ECO:0000313" key="3">
    <source>
        <dbReference type="Proteomes" id="UP000886523"/>
    </source>
</evidence>
<accession>A0A9P6AT31</accession>
<feature type="compositionally biased region" description="Polar residues" evidence="1">
    <location>
        <begin position="36"/>
        <end position="47"/>
    </location>
</feature>
<dbReference type="Proteomes" id="UP000886523">
    <property type="component" value="Unassembled WGS sequence"/>
</dbReference>
<sequence length="65" mass="6759">MSTVQPLDSLELGSNTLKGAPDVKLDAMVPEPSEVFSANGSPLMTSTLHKELGGMGHQQKGPQAP</sequence>
<protein>
    <submittedName>
        <fullName evidence="2">Uncharacterized protein</fullName>
    </submittedName>
</protein>
<comment type="caution">
    <text evidence="2">The sequence shown here is derived from an EMBL/GenBank/DDBJ whole genome shotgun (WGS) entry which is preliminary data.</text>
</comment>
<reference evidence="2" key="1">
    <citation type="journal article" date="2020" name="Nat. Commun.">
        <title>Large-scale genome sequencing of mycorrhizal fungi provides insights into the early evolution of symbiotic traits.</title>
        <authorList>
            <person name="Miyauchi S."/>
            <person name="Kiss E."/>
            <person name="Kuo A."/>
            <person name="Drula E."/>
            <person name="Kohler A."/>
            <person name="Sanchez-Garcia M."/>
            <person name="Morin E."/>
            <person name="Andreopoulos B."/>
            <person name="Barry K.W."/>
            <person name="Bonito G."/>
            <person name="Buee M."/>
            <person name="Carver A."/>
            <person name="Chen C."/>
            <person name="Cichocki N."/>
            <person name="Clum A."/>
            <person name="Culley D."/>
            <person name="Crous P.W."/>
            <person name="Fauchery L."/>
            <person name="Girlanda M."/>
            <person name="Hayes R.D."/>
            <person name="Keri Z."/>
            <person name="LaButti K."/>
            <person name="Lipzen A."/>
            <person name="Lombard V."/>
            <person name="Magnuson J."/>
            <person name="Maillard F."/>
            <person name="Murat C."/>
            <person name="Nolan M."/>
            <person name="Ohm R.A."/>
            <person name="Pangilinan J."/>
            <person name="Pereira M.F."/>
            <person name="Perotto S."/>
            <person name="Peter M."/>
            <person name="Pfister S."/>
            <person name="Riley R."/>
            <person name="Sitrit Y."/>
            <person name="Stielow J.B."/>
            <person name="Szollosi G."/>
            <person name="Zifcakova L."/>
            <person name="Stursova M."/>
            <person name="Spatafora J.W."/>
            <person name="Tedersoo L."/>
            <person name="Vaario L.M."/>
            <person name="Yamada A."/>
            <person name="Yan M."/>
            <person name="Wang P."/>
            <person name="Xu J."/>
            <person name="Bruns T."/>
            <person name="Baldrian P."/>
            <person name="Vilgalys R."/>
            <person name="Dunand C."/>
            <person name="Henrissat B."/>
            <person name="Grigoriev I.V."/>
            <person name="Hibbett D."/>
            <person name="Nagy L.G."/>
            <person name="Martin F.M."/>
        </authorList>
    </citation>
    <scope>NUCLEOTIDE SEQUENCE</scope>
    <source>
        <strain evidence="2">UP504</strain>
    </source>
</reference>
<organism evidence="2 3">
    <name type="scientific">Hydnum rufescens UP504</name>
    <dbReference type="NCBI Taxonomy" id="1448309"/>
    <lineage>
        <taxon>Eukaryota</taxon>
        <taxon>Fungi</taxon>
        <taxon>Dikarya</taxon>
        <taxon>Basidiomycota</taxon>
        <taxon>Agaricomycotina</taxon>
        <taxon>Agaricomycetes</taxon>
        <taxon>Cantharellales</taxon>
        <taxon>Hydnaceae</taxon>
        <taxon>Hydnum</taxon>
    </lineage>
</organism>
<keyword evidence="3" id="KW-1185">Reference proteome</keyword>
<proteinExistence type="predicted"/>
<dbReference type="AlphaFoldDB" id="A0A9P6AT31"/>
<feature type="region of interest" description="Disordered" evidence="1">
    <location>
        <begin position="35"/>
        <end position="65"/>
    </location>
</feature>
<name>A0A9P6AT31_9AGAM</name>
<evidence type="ECO:0000313" key="2">
    <source>
        <dbReference type="EMBL" id="KAF9511438.1"/>
    </source>
</evidence>
<gene>
    <name evidence="2" type="ORF">BS47DRAFT_1346765</name>
</gene>